<dbReference type="AlphaFoldDB" id="A9IDD9"/>
<dbReference type="PANTHER" id="PTHR42760:SF40">
    <property type="entry name" value="3-OXOACYL-[ACYL-CARRIER-PROTEIN] REDUCTASE, CHLOROPLASTIC"/>
    <property type="match status" value="1"/>
</dbReference>
<dbReference type="Pfam" id="PF13561">
    <property type="entry name" value="adh_short_C2"/>
    <property type="match status" value="1"/>
</dbReference>
<gene>
    <name evidence="2" type="ordered locus">Bpet4459</name>
</gene>
<dbReference type="KEGG" id="bpt:Bpet4459"/>
<dbReference type="CDD" id="cd05233">
    <property type="entry name" value="SDR_c"/>
    <property type="match status" value="1"/>
</dbReference>
<protein>
    <submittedName>
        <fullName evidence="2">Oxidoreductase</fullName>
    </submittedName>
</protein>
<evidence type="ECO:0000256" key="1">
    <source>
        <dbReference type="ARBA" id="ARBA00006484"/>
    </source>
</evidence>
<dbReference type="InterPro" id="IPR036291">
    <property type="entry name" value="NAD(P)-bd_dom_sf"/>
</dbReference>
<dbReference type="GO" id="GO:0016616">
    <property type="term" value="F:oxidoreductase activity, acting on the CH-OH group of donors, NAD or NADP as acceptor"/>
    <property type="evidence" value="ECO:0007669"/>
    <property type="project" value="TreeGrafter"/>
</dbReference>
<keyword evidence="3" id="KW-1185">Reference proteome</keyword>
<accession>A9IDD9</accession>
<evidence type="ECO:0000313" key="2">
    <source>
        <dbReference type="EMBL" id="CAP44810.1"/>
    </source>
</evidence>
<sequence length="257" mass="26836">MGQGGEAVGRQSRMSPTMSARTILITGASRGIGLAAAQRLARDGHQVIGLARGAPAEGFPGEFFQADLADAAATAGTLADIVARFPVDSIVNNAGLTTSHTLRETSPEELDRLLAVNLRAPMQCVQACLPSMIRSNQGSIVNIASRAALGMPRRTAYAGAKSGLLGFTRTWALELGTHGITVNAVAPGPVMTELYRNNNPMSAAQRQELEQRIPLKRLGKPEDIAGVIAFFLSADARFVTGQVLYACGGLSVGAAPL</sequence>
<dbReference type="STRING" id="94624.Bpet4459"/>
<dbReference type="SUPFAM" id="SSF51735">
    <property type="entry name" value="NAD(P)-binding Rossmann-fold domains"/>
    <property type="match status" value="1"/>
</dbReference>
<dbReference type="EMBL" id="AM902716">
    <property type="protein sequence ID" value="CAP44810.1"/>
    <property type="molecule type" value="Genomic_DNA"/>
</dbReference>
<dbReference type="PANTHER" id="PTHR42760">
    <property type="entry name" value="SHORT-CHAIN DEHYDROGENASES/REDUCTASES FAMILY MEMBER"/>
    <property type="match status" value="1"/>
</dbReference>
<dbReference type="PRINTS" id="PR00081">
    <property type="entry name" value="GDHRDH"/>
</dbReference>
<dbReference type="InterPro" id="IPR002347">
    <property type="entry name" value="SDR_fam"/>
</dbReference>
<proteinExistence type="inferred from homology"/>
<evidence type="ECO:0000313" key="3">
    <source>
        <dbReference type="Proteomes" id="UP000001225"/>
    </source>
</evidence>
<dbReference type="Proteomes" id="UP000001225">
    <property type="component" value="Chromosome"/>
</dbReference>
<dbReference type="GO" id="GO:0030497">
    <property type="term" value="P:fatty acid elongation"/>
    <property type="evidence" value="ECO:0007669"/>
    <property type="project" value="TreeGrafter"/>
</dbReference>
<dbReference type="InterPro" id="IPR020904">
    <property type="entry name" value="Sc_DH/Rdtase_CS"/>
</dbReference>
<dbReference type="PROSITE" id="PS00061">
    <property type="entry name" value="ADH_SHORT"/>
    <property type="match status" value="1"/>
</dbReference>
<reference evidence="2 3" key="1">
    <citation type="journal article" date="2008" name="BMC Genomics">
        <title>The missing link: Bordetella petrii is endowed with both the metabolic versatility of environmental bacteria and virulence traits of pathogenic Bordetellae.</title>
        <authorList>
            <person name="Gross R."/>
            <person name="Guzman C.A."/>
            <person name="Sebaihia M."/>
            <person name="Martins Dos Santos V.A."/>
            <person name="Pieper D.H."/>
            <person name="Koebnik R."/>
            <person name="Lechner M."/>
            <person name="Bartels D."/>
            <person name="Buhrmester J."/>
            <person name="Choudhuri J.V."/>
            <person name="Ebensen T."/>
            <person name="Gaigalat L."/>
            <person name="Herrmann S."/>
            <person name="Khachane A.N."/>
            <person name="Larisch C."/>
            <person name="Link S."/>
            <person name="Linke B."/>
            <person name="Meyer F."/>
            <person name="Mormann S."/>
            <person name="Nakunst D."/>
            <person name="Rueckert C."/>
            <person name="Schneiker-Bekel S."/>
            <person name="Schulze K."/>
            <person name="Vorhoelter F.J."/>
            <person name="Yevsa T."/>
            <person name="Engle J.T."/>
            <person name="Goldman W.E."/>
            <person name="Puehler A."/>
            <person name="Goebel U.B."/>
            <person name="Goesmann A."/>
            <person name="Bloecker H."/>
            <person name="Kaiser O."/>
            <person name="Martinez-Arias R."/>
        </authorList>
    </citation>
    <scope>NUCLEOTIDE SEQUENCE [LARGE SCALE GENOMIC DNA]</scope>
    <source>
        <strain evidence="3">ATCC BAA-461 / DSM 12804 / CCUG 43448 / CIP 107267 / Se-1111R</strain>
    </source>
</reference>
<comment type="similarity">
    <text evidence="1">Belongs to the short-chain dehydrogenases/reductases (SDR) family.</text>
</comment>
<name>A9IDD9_BORPD</name>
<dbReference type="eggNOG" id="COG1028">
    <property type="taxonomic scope" value="Bacteria"/>
</dbReference>
<dbReference type="FunFam" id="3.40.50.720:FF:000084">
    <property type="entry name" value="Short-chain dehydrogenase reductase"/>
    <property type="match status" value="1"/>
</dbReference>
<dbReference type="Gene3D" id="3.40.50.720">
    <property type="entry name" value="NAD(P)-binding Rossmann-like Domain"/>
    <property type="match status" value="1"/>
</dbReference>
<dbReference type="PRINTS" id="PR00080">
    <property type="entry name" value="SDRFAMILY"/>
</dbReference>
<organism evidence="2 3">
    <name type="scientific">Bordetella petrii (strain ATCC BAA-461 / DSM 12804 / CCUG 43448 / CIP 107267 / Se-1111R)</name>
    <dbReference type="NCBI Taxonomy" id="340100"/>
    <lineage>
        <taxon>Bacteria</taxon>
        <taxon>Pseudomonadati</taxon>
        <taxon>Pseudomonadota</taxon>
        <taxon>Betaproteobacteria</taxon>
        <taxon>Burkholderiales</taxon>
        <taxon>Alcaligenaceae</taxon>
        <taxon>Bordetella</taxon>
    </lineage>
</organism>